<keyword evidence="1" id="KW-0378">Hydrolase</keyword>
<dbReference type="GO" id="GO:0004519">
    <property type="term" value="F:endonuclease activity"/>
    <property type="evidence" value="ECO:0007669"/>
    <property type="project" value="UniProtKB-KW"/>
</dbReference>
<evidence type="ECO:0000313" key="1">
    <source>
        <dbReference type="EMBL" id="WXU00836.1"/>
    </source>
</evidence>
<dbReference type="NCBIfam" id="TIGR02807">
    <property type="entry name" value="cas6_cmx6"/>
    <property type="match status" value="1"/>
</dbReference>
<dbReference type="EC" id="3.1.-.-" evidence="1"/>
<reference evidence="1" key="1">
    <citation type="submission" date="2023-10" db="EMBL/GenBank/DDBJ databases">
        <title>The first scallop-associated chemosynthetic bacterial symbiont.</title>
        <authorList>
            <person name="Lin Y.-T."/>
            <person name="Sun J."/>
            <person name="Ip J.C.-H."/>
            <person name="He X."/>
            <person name="Gao Z.-M."/>
            <person name="Perez M."/>
            <person name="Xu T."/>
            <person name="Qian P.-Y."/>
            <person name="Qiu J.-W."/>
        </authorList>
    </citation>
    <scope>NUCLEOTIDE SEQUENCE</scope>
    <source>
        <strain evidence="1">Gill1</strain>
    </source>
</reference>
<gene>
    <name evidence="1" type="primary">cas6</name>
    <name evidence="1" type="ORF">Ctma_1570</name>
</gene>
<accession>A0AAU6PIK7</accession>
<sequence length="237" mass="26776">MVFVYNSAITKKDNPMFWQEDIKEEHFTLPKTIQDAVFSIRSKVLPMDHAYLLSQGLLKHLPWLAEVNAGVFDISVADGNGWEQDESGLYYPSKRSKLNIRVPQEKLADIQELTGKTLDLGEYSIDIVKSLESKLMSDMQIVFSKRVVCDKDSSEEEFLQTAFNQLQALNIQPKKMMAGLQRNIHTPNGIIHTRSLMVANLRKVESVTLQEQGIGEHRLLGCGLFLPQKGIESVDAV</sequence>
<dbReference type="InterPro" id="IPR014174">
    <property type="entry name" value="CRISPR-assoc_prot_Cas6/Cmx6"/>
</dbReference>
<dbReference type="GO" id="GO:0016787">
    <property type="term" value="F:hydrolase activity"/>
    <property type="evidence" value="ECO:0007669"/>
    <property type="project" value="UniProtKB-KW"/>
</dbReference>
<protein>
    <submittedName>
        <fullName evidence="1">CRISPR-associated endonuclease Cas6</fullName>
        <ecNumber evidence="1">3.1.-.-</ecNumber>
    </submittedName>
</protein>
<keyword evidence="1" id="KW-0540">Nuclease</keyword>
<proteinExistence type="predicted"/>
<organism evidence="1">
    <name type="scientific">Catillopecten margaritatus gill symbiont</name>
    <dbReference type="NCBI Taxonomy" id="3083288"/>
    <lineage>
        <taxon>Bacteria</taxon>
        <taxon>Pseudomonadati</taxon>
        <taxon>Pseudomonadota</taxon>
        <taxon>Gammaproteobacteria</taxon>
        <taxon>sulfur-oxidizing symbionts</taxon>
    </lineage>
</organism>
<dbReference type="Pfam" id="PF09559">
    <property type="entry name" value="Cas6"/>
    <property type="match status" value="1"/>
</dbReference>
<dbReference type="AlphaFoldDB" id="A0AAU6PIK7"/>
<dbReference type="EMBL" id="CP138327">
    <property type="protein sequence ID" value="WXU00836.1"/>
    <property type="molecule type" value="Genomic_DNA"/>
</dbReference>
<keyword evidence="1" id="KW-0255">Endonuclease</keyword>
<name>A0AAU6PIK7_9GAMM</name>